<organism evidence="1 2">
    <name type="scientific">Thiothrix nivea (strain ATCC 35100 / DSM 5205 / JP2)</name>
    <dbReference type="NCBI Taxonomy" id="870187"/>
    <lineage>
        <taxon>Bacteria</taxon>
        <taxon>Pseudomonadati</taxon>
        <taxon>Pseudomonadota</taxon>
        <taxon>Gammaproteobacteria</taxon>
        <taxon>Thiotrichales</taxon>
        <taxon>Thiotrichaceae</taxon>
        <taxon>Thiothrix</taxon>
    </lineage>
</organism>
<accession>A0A656HC38</accession>
<evidence type="ECO:0000313" key="2">
    <source>
        <dbReference type="Proteomes" id="UP000005317"/>
    </source>
</evidence>
<gene>
    <name evidence="1" type="ORF">Thini_1335</name>
</gene>
<dbReference type="EMBL" id="JH651384">
    <property type="protein sequence ID" value="EIJ33947.1"/>
    <property type="molecule type" value="Genomic_DNA"/>
</dbReference>
<dbReference type="Proteomes" id="UP000005317">
    <property type="component" value="Unassembled WGS sequence"/>
</dbReference>
<protein>
    <submittedName>
        <fullName evidence="1">Uncharacterized protein</fullName>
    </submittedName>
</protein>
<sequence>MSDVIRQLISQGENAQVELKSGDVRPDAVVLVK</sequence>
<reference evidence="2" key="1">
    <citation type="journal article" date="2011" name="Stand. Genomic Sci.">
        <title>Genome sequence of the filamentous, gliding Thiothrix nivea neotype strain (JP2(T)).</title>
        <authorList>
            <person name="Lapidus A."/>
            <person name="Nolan M."/>
            <person name="Lucas S."/>
            <person name="Glavina Del Rio T."/>
            <person name="Tice H."/>
            <person name="Cheng J.F."/>
            <person name="Tapia R."/>
            <person name="Han C."/>
            <person name="Goodwin L."/>
            <person name="Pitluck S."/>
            <person name="Liolios K."/>
            <person name="Pagani I."/>
            <person name="Ivanova N."/>
            <person name="Huntemann M."/>
            <person name="Mavromatis K."/>
            <person name="Mikhailova N."/>
            <person name="Pati A."/>
            <person name="Chen A."/>
            <person name="Palaniappan K."/>
            <person name="Land M."/>
            <person name="Brambilla E.M."/>
            <person name="Rohde M."/>
            <person name="Abt B."/>
            <person name="Verbarg S."/>
            <person name="Goker M."/>
            <person name="Bristow J."/>
            <person name="Eisen J.A."/>
            <person name="Markowitz V."/>
            <person name="Hugenholtz P."/>
            <person name="Kyrpides N.C."/>
            <person name="Klenk H.P."/>
            <person name="Woyke T."/>
        </authorList>
    </citation>
    <scope>NUCLEOTIDE SEQUENCE [LARGE SCALE GENOMIC DNA]</scope>
    <source>
        <strain evidence="2">ATCC 35100 / DSM 5205 / JP2</strain>
    </source>
</reference>
<keyword evidence="2" id="KW-1185">Reference proteome</keyword>
<proteinExistence type="predicted"/>
<dbReference type="AlphaFoldDB" id="A0A656HC38"/>
<evidence type="ECO:0000313" key="1">
    <source>
        <dbReference type="EMBL" id="EIJ33947.1"/>
    </source>
</evidence>
<name>A0A656HC38_THINJ</name>